<evidence type="ECO:0000313" key="2">
    <source>
        <dbReference type="EMBL" id="MCF1598459.1"/>
    </source>
</evidence>
<proteinExistence type="predicted"/>
<evidence type="ECO:0000259" key="1">
    <source>
        <dbReference type="Pfam" id="PF01408"/>
    </source>
</evidence>
<protein>
    <submittedName>
        <fullName evidence="2">Gfo/Idh/MocA family oxidoreductase</fullName>
    </submittedName>
</protein>
<evidence type="ECO:0000313" key="3">
    <source>
        <dbReference type="Proteomes" id="UP001139384"/>
    </source>
</evidence>
<feature type="domain" description="Gfo/Idh/MocA-like oxidoreductase N-terminal" evidence="1">
    <location>
        <begin position="28"/>
        <end position="88"/>
    </location>
</feature>
<dbReference type="EMBL" id="JAKEIP010000215">
    <property type="protein sequence ID" value="MCF1598459.1"/>
    <property type="molecule type" value="Genomic_DNA"/>
</dbReference>
<dbReference type="SUPFAM" id="SSF51735">
    <property type="entry name" value="NAD(P)-binding Rossmann-fold domains"/>
    <property type="match status" value="1"/>
</dbReference>
<dbReference type="InterPro" id="IPR036291">
    <property type="entry name" value="NAD(P)-bd_dom_sf"/>
</dbReference>
<comment type="caution">
    <text evidence="2">The sequence shown here is derived from an EMBL/GenBank/DDBJ whole genome shotgun (WGS) entry which is preliminary data.</text>
</comment>
<name>A0A9X1Q5Q2_STRM4</name>
<dbReference type="GO" id="GO:0000166">
    <property type="term" value="F:nucleotide binding"/>
    <property type="evidence" value="ECO:0007669"/>
    <property type="project" value="InterPro"/>
</dbReference>
<dbReference type="AlphaFoldDB" id="A0A9X1Q5Q2"/>
<dbReference type="InterPro" id="IPR000683">
    <property type="entry name" value="Gfo/Idh/MocA-like_OxRdtase_N"/>
</dbReference>
<dbReference type="Gene3D" id="3.30.360.10">
    <property type="entry name" value="Dihydrodipicolinate Reductase, domain 2"/>
    <property type="match status" value="1"/>
</dbReference>
<accession>A0A9X1Q5Q2</accession>
<dbReference type="Pfam" id="PF01408">
    <property type="entry name" value="GFO_IDH_MocA"/>
    <property type="match status" value="1"/>
</dbReference>
<sequence>MGSRHSCYLKSVGCEVLTVDSNGSADVQHVAHVTGPASRDAWIVATPTGTHLEVVNSILQKSPYARILLEKPACSPEELPELMATLQKFPGSRVVVNDIYAHSPVVETFSQDLRRISQHDSIDRITIEFTKNRRQDVDNGRFVDLQYGEVGYEWFHMLSLLRAVLPPDAYEKYLRTNPSIVTREMRVTTFAAGLPKVELYASTDGRIGFPELAKYGYSSGSTRDQISTRNIPYGSSLRYRFVNVRFISGAHKTLVFEPHFNTRSDYKNIHAIYTGSPSGRSASEVTGNQLEISLKKQLDILISSRPGYTEIRLPEHQNMANLVGMLDGVTSSKYPNQIVKDCHASRV</sequence>
<dbReference type="Proteomes" id="UP001139384">
    <property type="component" value="Unassembled WGS sequence"/>
</dbReference>
<keyword evidence="3" id="KW-1185">Reference proteome</keyword>
<gene>
    <name evidence="2" type="ORF">L0P92_33650</name>
</gene>
<organism evidence="2 3">
    <name type="scientific">Streptomyces muensis</name>
    <dbReference type="NCBI Taxonomy" id="1077944"/>
    <lineage>
        <taxon>Bacteria</taxon>
        <taxon>Bacillati</taxon>
        <taxon>Actinomycetota</taxon>
        <taxon>Actinomycetes</taxon>
        <taxon>Kitasatosporales</taxon>
        <taxon>Streptomycetaceae</taxon>
        <taxon>Streptomyces</taxon>
    </lineage>
</organism>
<reference evidence="2" key="1">
    <citation type="submission" date="2022-01" db="EMBL/GenBank/DDBJ databases">
        <title>Draft Genome Sequences of Seven Type Strains of the Genus Streptomyces.</title>
        <authorList>
            <person name="Aziz S."/>
            <person name="Coretto E."/>
            <person name="Chronakova A."/>
            <person name="Sproer C."/>
            <person name="Huber K."/>
            <person name="Nouioui I."/>
            <person name="Gross H."/>
        </authorList>
    </citation>
    <scope>NUCLEOTIDE SEQUENCE</scope>
    <source>
        <strain evidence="2">DSM 103493</strain>
    </source>
</reference>
<dbReference type="Gene3D" id="3.40.50.720">
    <property type="entry name" value="NAD(P)-binding Rossmann-like Domain"/>
    <property type="match status" value="1"/>
</dbReference>